<accession>A0A918UV99</accession>
<sequence>MKIISLKSISVDEKSSQIIIENKRFDLNEIDVKYSESKLFSYLEIKADAETFIIKGLKSVWEHLRLSTYDVIEKREDNKVYNFYCYFKDIRYTDKRLI</sequence>
<protein>
    <submittedName>
        <fullName evidence="1">Uncharacterized protein</fullName>
    </submittedName>
</protein>
<gene>
    <name evidence="1" type="ORF">GCM10007049_30890</name>
</gene>
<dbReference type="RefSeq" id="WP_018475465.1">
    <property type="nucleotide sequence ID" value="NZ_BMWX01000005.1"/>
</dbReference>
<reference evidence="1" key="1">
    <citation type="journal article" date="2014" name="Int. J. Syst. Evol. Microbiol.">
        <title>Complete genome sequence of Corynebacterium casei LMG S-19264T (=DSM 44701T), isolated from a smear-ripened cheese.</title>
        <authorList>
            <consortium name="US DOE Joint Genome Institute (JGI-PGF)"/>
            <person name="Walter F."/>
            <person name="Albersmeier A."/>
            <person name="Kalinowski J."/>
            <person name="Ruckert C."/>
        </authorList>
    </citation>
    <scope>NUCLEOTIDE SEQUENCE</scope>
    <source>
        <strain evidence="1">KCTC 12368</strain>
    </source>
</reference>
<comment type="caution">
    <text evidence="1">The sequence shown here is derived from an EMBL/GenBank/DDBJ whole genome shotgun (WGS) entry which is preliminary data.</text>
</comment>
<evidence type="ECO:0000313" key="2">
    <source>
        <dbReference type="Proteomes" id="UP000619457"/>
    </source>
</evidence>
<keyword evidence="2" id="KW-1185">Reference proteome</keyword>
<dbReference type="Proteomes" id="UP000619457">
    <property type="component" value="Unassembled WGS sequence"/>
</dbReference>
<organism evidence="1 2">
    <name type="scientific">Echinicola pacifica</name>
    <dbReference type="NCBI Taxonomy" id="346377"/>
    <lineage>
        <taxon>Bacteria</taxon>
        <taxon>Pseudomonadati</taxon>
        <taxon>Bacteroidota</taxon>
        <taxon>Cytophagia</taxon>
        <taxon>Cytophagales</taxon>
        <taxon>Cyclobacteriaceae</taxon>
        <taxon>Echinicola</taxon>
    </lineage>
</organism>
<reference evidence="1" key="2">
    <citation type="submission" date="2020-09" db="EMBL/GenBank/DDBJ databases">
        <authorList>
            <person name="Sun Q."/>
            <person name="Kim S."/>
        </authorList>
    </citation>
    <scope>NUCLEOTIDE SEQUENCE</scope>
    <source>
        <strain evidence="1">KCTC 12368</strain>
    </source>
</reference>
<name>A0A918UV99_9BACT</name>
<dbReference type="AlphaFoldDB" id="A0A918UV99"/>
<proteinExistence type="predicted"/>
<dbReference type="EMBL" id="BMWX01000005">
    <property type="protein sequence ID" value="GGZ35286.1"/>
    <property type="molecule type" value="Genomic_DNA"/>
</dbReference>
<evidence type="ECO:0000313" key="1">
    <source>
        <dbReference type="EMBL" id="GGZ35286.1"/>
    </source>
</evidence>